<sequence>MGGLTPQAYVFGTELDRESVKARQQENLDTLIRRLEAQSQAQSGSLLANRSSTDAASAAAIMQQQQAQLKSQIERLKSFKSSGRLALELDPRSQSLDDLPALPLEVGDRIMVPTMPGFVSAFGSVNNENVFIYKNGKTVGDIIKSAGLTEDAEPAQAFVLRADGSIVASIDHGSFFGGGFDSLAVMPGDTLVVPAKVDRESRYNTIIRGFKDWTQILSNLGLGVAAFRSMGY</sequence>
<dbReference type="AlphaFoldDB" id="A0A1J5PIF2"/>
<gene>
    <name evidence="1" type="ORF">GALL_508530</name>
</gene>
<evidence type="ECO:0000313" key="1">
    <source>
        <dbReference type="EMBL" id="OIQ67567.1"/>
    </source>
</evidence>
<dbReference type="EMBL" id="MLJW01005844">
    <property type="protein sequence ID" value="OIQ67567.1"/>
    <property type="molecule type" value="Genomic_DNA"/>
</dbReference>
<name>A0A1J5PIF2_9ZZZZ</name>
<accession>A0A1J5PIF2</accession>
<reference evidence="1" key="1">
    <citation type="submission" date="2016-10" db="EMBL/GenBank/DDBJ databases">
        <title>Sequence of Gallionella enrichment culture.</title>
        <authorList>
            <person name="Poehlein A."/>
            <person name="Muehling M."/>
            <person name="Daniel R."/>
        </authorList>
    </citation>
    <scope>NUCLEOTIDE SEQUENCE</scope>
</reference>
<comment type="caution">
    <text evidence="1">The sequence shown here is derived from an EMBL/GenBank/DDBJ whole genome shotgun (WGS) entry which is preliminary data.</text>
</comment>
<dbReference type="Gene3D" id="3.10.560.10">
    <property type="entry name" value="Outer membrane lipoprotein wza domain like"/>
    <property type="match status" value="1"/>
</dbReference>
<protein>
    <submittedName>
        <fullName evidence="1">Uncharacterized protein</fullName>
    </submittedName>
</protein>
<proteinExistence type="predicted"/>
<organism evidence="1">
    <name type="scientific">mine drainage metagenome</name>
    <dbReference type="NCBI Taxonomy" id="410659"/>
    <lineage>
        <taxon>unclassified sequences</taxon>
        <taxon>metagenomes</taxon>
        <taxon>ecological metagenomes</taxon>
    </lineage>
</organism>